<evidence type="ECO:0000256" key="3">
    <source>
        <dbReference type="ARBA" id="ARBA00022801"/>
    </source>
</evidence>
<dbReference type="InterPro" id="IPR000432">
    <property type="entry name" value="DNA_mismatch_repair_MutS_C"/>
</dbReference>
<feature type="region of interest" description="Disordered" evidence="7">
    <location>
        <begin position="380"/>
        <end position="402"/>
    </location>
</feature>
<feature type="region of interest" description="Disordered" evidence="7">
    <location>
        <begin position="780"/>
        <end position="822"/>
    </location>
</feature>
<keyword evidence="6" id="KW-0238">DNA-binding</keyword>
<evidence type="ECO:0000256" key="1">
    <source>
        <dbReference type="ARBA" id="ARBA00022730"/>
    </source>
</evidence>
<dbReference type="InterPro" id="IPR036187">
    <property type="entry name" value="DNA_mismatch_repair_MutS_sf"/>
</dbReference>
<dbReference type="PIRSF" id="PIRSF005814">
    <property type="entry name" value="MutS_YshD"/>
    <property type="match status" value="1"/>
</dbReference>
<keyword evidence="2" id="KW-0547">Nucleotide-binding</keyword>
<dbReference type="InterPro" id="IPR002625">
    <property type="entry name" value="Smr_dom"/>
</dbReference>
<organism evidence="9 10">
    <name type="scientific">Coccomyxa viridis</name>
    <dbReference type="NCBI Taxonomy" id="1274662"/>
    <lineage>
        <taxon>Eukaryota</taxon>
        <taxon>Viridiplantae</taxon>
        <taxon>Chlorophyta</taxon>
        <taxon>core chlorophytes</taxon>
        <taxon>Trebouxiophyceae</taxon>
        <taxon>Trebouxiophyceae incertae sedis</taxon>
        <taxon>Coccomyxaceae</taxon>
        <taxon>Coccomyxa</taxon>
    </lineage>
</organism>
<evidence type="ECO:0000313" key="10">
    <source>
        <dbReference type="Proteomes" id="UP001497392"/>
    </source>
</evidence>
<proteinExistence type="predicted"/>
<sequence>MATPGGIKVSEKHGKNEGNGVLVHQEQRSELNAEEMQQESLQLLDWPAVCIQVACFAATPMAADQLLQSGLPMGASQAGSEQLLQETAEALEAKLSLEGIQDVRAMLHALDEGRALHPLHLTAIASTLLAAKAVEDQLRPEHGALRRVAAGIKGSLPDLADSIYQCIHKKDGRILDEASEKLGAIRAQRQENLRALRLAMEEWARELHRKGAAERSQVVVRRNRLCVAIKAGRQSDLPKGSMSLATSSTGSTMYMDPEPTVSLNNREAMLSGQEEEEEARILAALSSAVAARSARIWQILDAVAALDVCMARAGHAAWCGGIRPRFLAPEEATQHGCVQVGGMRHPVLLQGALAPLPEPPSASSEDTELSYLDSFAPGADVPSQAASQAPADADSHQARAKAPQPVDFWVPAGVSIVTLTGPNTGGKTASLKALGLAAAMSKAGLFLPLQPVEGERDAPAIAWFDRILADVGDSQNLQESLSTFSGHIKRVRRILGSITKHSLVLLDEVGSGTDPTEGAALAGALLDALAGRSLLTLATTHHASLKDMAAQDERFCNAGVEFDLKTLRPTYRLTWQSVGASNALAVAEGLGFDPLVIQEARKVAEEASFSVSRTGDRATALRESLADELEEARLVVQAAAAARKRAERDVERLEEDIASLQKEEQTRKAASSPAKEKAELAEMQAELDKALHSYRSGTSSAEKARQIIAQVRASAPQTGAAAFDLNADSRAPRATDWEPVQGDAVSLLTMGGSKGQVTAGPDVRGKYFVKVGKLLLQAQARDMEPLQREPRKPGTKQKQAALPQQQGAQKAKPQAASQEPAAMTVQFEHNTRDIRGMRPDDVASVIDEAVACNHSGSSIFIVHGMGTGRLRTEVHKALRQHSQVARFELEGNSGGGCTMAVIR</sequence>
<evidence type="ECO:0000256" key="4">
    <source>
        <dbReference type="ARBA" id="ARBA00022840"/>
    </source>
</evidence>
<dbReference type="PROSITE" id="PS00486">
    <property type="entry name" value="DNA_MISMATCH_REPAIR_2"/>
    <property type="match status" value="1"/>
</dbReference>
<dbReference type="SMART" id="SM00463">
    <property type="entry name" value="SMR"/>
    <property type="match status" value="1"/>
</dbReference>
<accession>A0ABP1G7X6</accession>
<dbReference type="SUPFAM" id="SSF48334">
    <property type="entry name" value="DNA repair protein MutS, domain III"/>
    <property type="match status" value="1"/>
</dbReference>
<evidence type="ECO:0000256" key="5">
    <source>
        <dbReference type="ARBA" id="ARBA00022884"/>
    </source>
</evidence>
<dbReference type="EMBL" id="CAXHTA020000018">
    <property type="protein sequence ID" value="CAL5228207.1"/>
    <property type="molecule type" value="Genomic_DNA"/>
</dbReference>
<feature type="compositionally biased region" description="Low complexity" evidence="7">
    <location>
        <begin position="380"/>
        <end position="392"/>
    </location>
</feature>
<evidence type="ECO:0000256" key="2">
    <source>
        <dbReference type="ARBA" id="ARBA00022741"/>
    </source>
</evidence>
<dbReference type="PROSITE" id="PS50828">
    <property type="entry name" value="SMR"/>
    <property type="match status" value="1"/>
</dbReference>
<feature type="domain" description="Smr" evidence="8">
    <location>
        <begin position="833"/>
        <end position="903"/>
    </location>
</feature>
<dbReference type="Gene3D" id="3.30.1370.110">
    <property type="match status" value="1"/>
</dbReference>
<feature type="region of interest" description="Disordered" evidence="7">
    <location>
        <begin position="1"/>
        <end position="21"/>
    </location>
</feature>
<protein>
    <submittedName>
        <fullName evidence="9">G11294 protein</fullName>
    </submittedName>
</protein>
<dbReference type="NCBIfam" id="TIGR01069">
    <property type="entry name" value="mutS2"/>
    <property type="match status" value="1"/>
</dbReference>
<dbReference type="InterPro" id="IPR027417">
    <property type="entry name" value="P-loop_NTPase"/>
</dbReference>
<evidence type="ECO:0000313" key="9">
    <source>
        <dbReference type="EMBL" id="CAL5228207.1"/>
    </source>
</evidence>
<reference evidence="9 10" key="1">
    <citation type="submission" date="2024-06" db="EMBL/GenBank/DDBJ databases">
        <authorList>
            <person name="Kraege A."/>
            <person name="Thomma B."/>
        </authorList>
    </citation>
    <scope>NUCLEOTIDE SEQUENCE [LARGE SCALE GENOMIC DNA]</scope>
</reference>
<gene>
    <name evidence="9" type="primary">g11294</name>
    <name evidence="9" type="ORF">VP750_LOCUS10113</name>
</gene>
<dbReference type="Gene3D" id="3.40.50.300">
    <property type="entry name" value="P-loop containing nucleotide triphosphate hydrolases"/>
    <property type="match status" value="1"/>
</dbReference>
<comment type="caution">
    <text evidence="9">The sequence shown here is derived from an EMBL/GenBank/DDBJ whole genome shotgun (WGS) entry which is preliminary data.</text>
</comment>
<keyword evidence="1" id="KW-0699">rRNA-binding</keyword>
<dbReference type="SUPFAM" id="SSF52540">
    <property type="entry name" value="P-loop containing nucleoside triphosphate hydrolases"/>
    <property type="match status" value="1"/>
</dbReference>
<keyword evidence="5" id="KW-0694">RNA-binding</keyword>
<dbReference type="Pfam" id="PF01713">
    <property type="entry name" value="Smr"/>
    <property type="match status" value="1"/>
</dbReference>
<evidence type="ECO:0000256" key="6">
    <source>
        <dbReference type="ARBA" id="ARBA00023125"/>
    </source>
</evidence>
<evidence type="ECO:0000259" key="8">
    <source>
        <dbReference type="PROSITE" id="PS50828"/>
    </source>
</evidence>
<dbReference type="PANTHER" id="PTHR48466:SF2">
    <property type="entry name" value="OS10G0509000 PROTEIN"/>
    <property type="match status" value="1"/>
</dbReference>
<name>A0ABP1G7X6_9CHLO</name>
<dbReference type="PANTHER" id="PTHR48466">
    <property type="entry name" value="OS10G0509000 PROTEIN-RELATED"/>
    <property type="match status" value="1"/>
</dbReference>
<dbReference type="InterPro" id="IPR005747">
    <property type="entry name" value="MutS2"/>
</dbReference>
<dbReference type="Proteomes" id="UP001497392">
    <property type="component" value="Unassembled WGS sequence"/>
</dbReference>
<feature type="compositionally biased region" description="Basic and acidic residues" evidence="7">
    <location>
        <begin position="781"/>
        <end position="792"/>
    </location>
</feature>
<keyword evidence="3" id="KW-0378">Hydrolase</keyword>
<dbReference type="SMART" id="SM00534">
    <property type="entry name" value="MUTSac"/>
    <property type="match status" value="1"/>
</dbReference>
<feature type="region of interest" description="Disordered" evidence="7">
    <location>
        <begin position="661"/>
        <end position="681"/>
    </location>
</feature>
<keyword evidence="4" id="KW-0067">ATP-binding</keyword>
<dbReference type="SMART" id="SM00533">
    <property type="entry name" value="MUTSd"/>
    <property type="match status" value="1"/>
</dbReference>
<feature type="compositionally biased region" description="Low complexity" evidence="7">
    <location>
        <begin position="796"/>
        <end position="822"/>
    </location>
</feature>
<dbReference type="InterPro" id="IPR007696">
    <property type="entry name" value="DNA_mismatch_repair_MutS_core"/>
</dbReference>
<dbReference type="InterPro" id="IPR036063">
    <property type="entry name" value="Smr_dom_sf"/>
</dbReference>
<dbReference type="Pfam" id="PF00488">
    <property type="entry name" value="MutS_V"/>
    <property type="match status" value="1"/>
</dbReference>
<dbReference type="InterPro" id="IPR045076">
    <property type="entry name" value="MutS"/>
</dbReference>
<keyword evidence="10" id="KW-1185">Reference proteome</keyword>
<evidence type="ECO:0000256" key="7">
    <source>
        <dbReference type="SAM" id="MobiDB-lite"/>
    </source>
</evidence>